<sequence>MDHPLRRIARQIRTMSTKQLELHPYIQNYLFNHLDALKEAFPATYRFLGENNFKYFGRLYLLDNPPGKANIDLYGEDFPEFLGKQDEFREMVYLKDIAAIDYLWFLQNTEEATVRVADGTLNLWRGLVDEVELEEIEIDTNQPVDISCHWHQGELVLAAQLVT</sequence>
<dbReference type="InterPro" id="IPR018640">
    <property type="entry name" value="DUF2063"/>
</dbReference>
<feature type="domain" description="Putative DNA-binding" evidence="1">
    <location>
        <begin position="11"/>
        <end position="82"/>
    </location>
</feature>
<evidence type="ECO:0000313" key="3">
    <source>
        <dbReference type="Proteomes" id="UP000192907"/>
    </source>
</evidence>
<proteinExistence type="predicted"/>
<dbReference type="OrthoDB" id="343356at2"/>
<evidence type="ECO:0000313" key="2">
    <source>
        <dbReference type="EMBL" id="SMF64875.1"/>
    </source>
</evidence>
<organism evidence="2 3">
    <name type="scientific">Pseudobacteriovorax antillogorgiicola</name>
    <dbReference type="NCBI Taxonomy" id="1513793"/>
    <lineage>
        <taxon>Bacteria</taxon>
        <taxon>Pseudomonadati</taxon>
        <taxon>Bdellovibrionota</taxon>
        <taxon>Oligoflexia</taxon>
        <taxon>Oligoflexales</taxon>
        <taxon>Pseudobacteriovoracaceae</taxon>
        <taxon>Pseudobacteriovorax</taxon>
    </lineage>
</organism>
<evidence type="ECO:0000259" key="1">
    <source>
        <dbReference type="Pfam" id="PF09836"/>
    </source>
</evidence>
<gene>
    <name evidence="2" type="ORF">SAMN06296036_12284</name>
</gene>
<keyword evidence="2" id="KW-0238">DNA-binding</keyword>
<dbReference type="Pfam" id="PF09836">
    <property type="entry name" value="DUF2063"/>
    <property type="match status" value="1"/>
</dbReference>
<dbReference type="GO" id="GO:0003677">
    <property type="term" value="F:DNA binding"/>
    <property type="evidence" value="ECO:0007669"/>
    <property type="project" value="UniProtKB-KW"/>
</dbReference>
<reference evidence="3" key="1">
    <citation type="submission" date="2017-04" db="EMBL/GenBank/DDBJ databases">
        <authorList>
            <person name="Varghese N."/>
            <person name="Submissions S."/>
        </authorList>
    </citation>
    <scope>NUCLEOTIDE SEQUENCE [LARGE SCALE GENOMIC DNA]</scope>
    <source>
        <strain evidence="3">RKEM611</strain>
    </source>
</reference>
<keyword evidence="3" id="KW-1185">Reference proteome</keyword>
<dbReference type="EMBL" id="FWZT01000022">
    <property type="protein sequence ID" value="SMF64875.1"/>
    <property type="molecule type" value="Genomic_DNA"/>
</dbReference>
<accession>A0A1Y6CHQ1</accession>
<protein>
    <submittedName>
        <fullName evidence="2">Putative DNA-binding domain-containing protein</fullName>
    </submittedName>
</protein>
<name>A0A1Y6CHQ1_9BACT</name>
<dbReference type="Proteomes" id="UP000192907">
    <property type="component" value="Unassembled WGS sequence"/>
</dbReference>
<dbReference type="AlphaFoldDB" id="A0A1Y6CHQ1"/>
<dbReference type="STRING" id="1513793.SAMN06296036_12284"/>